<dbReference type="Pfam" id="PF01841">
    <property type="entry name" value="Transglut_core"/>
    <property type="match status" value="1"/>
</dbReference>
<evidence type="ECO:0000313" key="3">
    <source>
        <dbReference type="Proteomes" id="UP000184071"/>
    </source>
</evidence>
<accession>A0A1M5M2U5</accession>
<evidence type="ECO:0000259" key="1">
    <source>
        <dbReference type="Pfam" id="PF01841"/>
    </source>
</evidence>
<gene>
    <name evidence="2" type="ORF">SAMN05443663_103533</name>
</gene>
<evidence type="ECO:0000313" key="2">
    <source>
        <dbReference type="EMBL" id="SHG71642.1"/>
    </source>
</evidence>
<dbReference type="RefSeq" id="WP_317043484.1">
    <property type="nucleotide sequence ID" value="NZ_FQWC01000003.1"/>
</dbReference>
<dbReference type="SUPFAM" id="SSF54001">
    <property type="entry name" value="Cysteine proteinases"/>
    <property type="match status" value="1"/>
</dbReference>
<dbReference type="STRING" id="370979.SAMN05443663_103533"/>
<name>A0A1M5M2U5_9FLAO</name>
<dbReference type="AlphaFoldDB" id="A0A1M5M2U5"/>
<keyword evidence="3" id="KW-1185">Reference proteome</keyword>
<dbReference type="InterPro" id="IPR002931">
    <property type="entry name" value="Transglutaminase-like"/>
</dbReference>
<feature type="domain" description="Transglutaminase-like" evidence="1">
    <location>
        <begin position="71"/>
        <end position="140"/>
    </location>
</feature>
<dbReference type="EMBL" id="FQWC01000003">
    <property type="protein sequence ID" value="SHG71642.1"/>
    <property type="molecule type" value="Genomic_DNA"/>
</dbReference>
<reference evidence="3" key="1">
    <citation type="submission" date="2016-11" db="EMBL/GenBank/DDBJ databases">
        <authorList>
            <person name="Varghese N."/>
            <person name="Submissions S."/>
        </authorList>
    </citation>
    <scope>NUCLEOTIDE SEQUENCE [LARGE SCALE GENOMIC DNA]</scope>
    <source>
        <strain evidence="3">DSM 17963</strain>
    </source>
</reference>
<protein>
    <submittedName>
        <fullName evidence="2">Transglutaminase-like superfamily protein</fullName>
    </submittedName>
</protein>
<dbReference type="Proteomes" id="UP000184071">
    <property type="component" value="Unassembled WGS sequence"/>
</dbReference>
<dbReference type="Gene3D" id="3.10.620.30">
    <property type="match status" value="1"/>
</dbReference>
<organism evidence="2 3">
    <name type="scientific">Flavobacterium defluvii</name>
    <dbReference type="NCBI Taxonomy" id="370979"/>
    <lineage>
        <taxon>Bacteria</taxon>
        <taxon>Pseudomonadati</taxon>
        <taxon>Bacteroidota</taxon>
        <taxon>Flavobacteriia</taxon>
        <taxon>Flavobacteriales</taxon>
        <taxon>Flavobacteriaceae</taxon>
        <taxon>Flavobacterium</taxon>
    </lineage>
</organism>
<dbReference type="InterPro" id="IPR038765">
    <property type="entry name" value="Papain-like_cys_pep_sf"/>
</dbReference>
<proteinExistence type="predicted"/>
<sequence length="235" mass="26367">MRDESYVNNIKNYCASISHELETISIPGTFFKSFSTNWPAVAKTIYEYEDFGPELNKTGYFEEDIKLLLEGKIKPEDKMTAILSHVKNNVKWNNYVGYGCDKGVRKAYKEKIGNCADINLMLTAMLRYSGLEANPVLISTRSNGINFFPSTEGFNYVIAGVQTPTGIALLDATDEFSTINVLPLRDLNWIGRLIRNDGTSETVDLMPKKNSNDLISMGFDVKADGSIEGKARRQY</sequence>